<evidence type="ECO:0000256" key="2">
    <source>
        <dbReference type="ARBA" id="ARBA00022842"/>
    </source>
</evidence>
<dbReference type="Pfam" id="PF03492">
    <property type="entry name" value="Methyltransf_7"/>
    <property type="match status" value="1"/>
</dbReference>
<keyword evidence="7" id="KW-1185">Reference proteome</keyword>
<dbReference type="InterPro" id="IPR042086">
    <property type="entry name" value="MeTrfase_capping"/>
</dbReference>
<reference evidence="4" key="1">
    <citation type="submission" date="2021-02" db="EMBL/GenBank/DDBJ databases">
        <authorList>
            <person name="Nowell W R."/>
        </authorList>
    </citation>
    <scope>NUCLEOTIDE SEQUENCE</scope>
</reference>
<keyword evidence="2" id="KW-0460">Magnesium</keyword>
<evidence type="ECO:0000256" key="1">
    <source>
        <dbReference type="ARBA" id="ARBA00022723"/>
    </source>
</evidence>
<dbReference type="GO" id="GO:0046872">
    <property type="term" value="F:metal ion binding"/>
    <property type="evidence" value="ECO:0007669"/>
    <property type="project" value="UniProtKB-KW"/>
</dbReference>
<accession>A0A814N2R6</accession>
<dbReference type="InterPro" id="IPR005299">
    <property type="entry name" value="MeTrfase_7"/>
</dbReference>
<evidence type="ECO:0000313" key="6">
    <source>
        <dbReference type="EMBL" id="CAF3851657.1"/>
    </source>
</evidence>
<keyword evidence="1" id="KW-0479">Metal-binding</keyword>
<evidence type="ECO:0000313" key="7">
    <source>
        <dbReference type="Proteomes" id="UP000663829"/>
    </source>
</evidence>
<proteinExistence type="predicted"/>
<evidence type="ECO:0000313" key="3">
    <source>
        <dbReference type="EMBL" id="CAF0844401.1"/>
    </source>
</evidence>
<dbReference type="Proteomes" id="UP000681722">
    <property type="component" value="Unassembled WGS sequence"/>
</dbReference>
<dbReference type="OrthoDB" id="1890922at2759"/>
<dbReference type="InterPro" id="IPR029063">
    <property type="entry name" value="SAM-dependent_MTases_sf"/>
</dbReference>
<comment type="caution">
    <text evidence="4">The sequence shown here is derived from an EMBL/GenBank/DDBJ whole genome shotgun (WGS) entry which is preliminary data.</text>
</comment>
<dbReference type="Proteomes" id="UP000682733">
    <property type="component" value="Unassembled WGS sequence"/>
</dbReference>
<sequence length="206" mass="24393">MQYINHCASPFAQGDELKAFQEQARLDWTHFLKHRSHELIPGGILILLFPSVDDRGSNGLDIVRELLYKCARSYLTPQELLDYTFPIYTRSYSECIDDQLFARYSFELIKSDSGSVKMPFIEQWQNGQMTLDEFVRSMALYVRSWSESTLKHALLVNNRLKEDIEQILNQFWSLYEHQVRKECYQLVDMYINFTSLVLKKKKKNIE</sequence>
<gene>
    <name evidence="4" type="ORF">GPM918_LOCUS18015</name>
    <name evidence="3" type="ORF">OVA965_LOCUS6813</name>
    <name evidence="6" type="ORF">SRO942_LOCUS18012</name>
    <name evidence="5" type="ORF">TMI583_LOCUS6809</name>
</gene>
<dbReference type="EMBL" id="CAJOBA010002096">
    <property type="protein sequence ID" value="CAF3629512.1"/>
    <property type="molecule type" value="Genomic_DNA"/>
</dbReference>
<dbReference type="SUPFAM" id="SSF53335">
    <property type="entry name" value="S-adenosyl-L-methionine-dependent methyltransferases"/>
    <property type="match status" value="1"/>
</dbReference>
<dbReference type="GO" id="GO:0008168">
    <property type="term" value="F:methyltransferase activity"/>
    <property type="evidence" value="ECO:0007669"/>
    <property type="project" value="InterPro"/>
</dbReference>
<dbReference type="EMBL" id="CAJNOK010002096">
    <property type="protein sequence ID" value="CAF0844401.1"/>
    <property type="molecule type" value="Genomic_DNA"/>
</dbReference>
<evidence type="ECO:0000313" key="4">
    <source>
        <dbReference type="EMBL" id="CAF1086096.1"/>
    </source>
</evidence>
<protein>
    <submittedName>
        <fullName evidence="4">Uncharacterized protein</fullName>
    </submittedName>
</protein>
<dbReference type="EMBL" id="CAJOBC010005097">
    <property type="protein sequence ID" value="CAF3851657.1"/>
    <property type="molecule type" value="Genomic_DNA"/>
</dbReference>
<dbReference type="EMBL" id="CAJNOQ010005097">
    <property type="protein sequence ID" value="CAF1086096.1"/>
    <property type="molecule type" value="Genomic_DNA"/>
</dbReference>
<organism evidence="4 7">
    <name type="scientific">Didymodactylos carnosus</name>
    <dbReference type="NCBI Taxonomy" id="1234261"/>
    <lineage>
        <taxon>Eukaryota</taxon>
        <taxon>Metazoa</taxon>
        <taxon>Spiralia</taxon>
        <taxon>Gnathifera</taxon>
        <taxon>Rotifera</taxon>
        <taxon>Eurotatoria</taxon>
        <taxon>Bdelloidea</taxon>
        <taxon>Philodinida</taxon>
        <taxon>Philodinidae</taxon>
        <taxon>Didymodactylos</taxon>
    </lineage>
</organism>
<dbReference type="Proteomes" id="UP000663829">
    <property type="component" value="Unassembled WGS sequence"/>
</dbReference>
<evidence type="ECO:0000313" key="5">
    <source>
        <dbReference type="EMBL" id="CAF3629512.1"/>
    </source>
</evidence>
<dbReference type="AlphaFoldDB" id="A0A814N2R6"/>
<dbReference type="Gene3D" id="3.40.50.150">
    <property type="entry name" value="Vaccinia Virus protein VP39"/>
    <property type="match status" value="1"/>
</dbReference>
<dbReference type="Gene3D" id="1.10.1200.270">
    <property type="entry name" value="Methyltransferase, alpha-helical capping domain"/>
    <property type="match status" value="1"/>
</dbReference>
<name>A0A814N2R6_9BILA</name>
<dbReference type="Proteomes" id="UP000677228">
    <property type="component" value="Unassembled WGS sequence"/>
</dbReference>